<dbReference type="PROSITE" id="PS50991">
    <property type="entry name" value="PYR_CT"/>
    <property type="match status" value="1"/>
</dbReference>
<dbReference type="AlphaFoldDB" id="A0A4R4VVP9"/>
<evidence type="ECO:0000256" key="3">
    <source>
        <dbReference type="ARBA" id="ARBA00023239"/>
    </source>
</evidence>
<dbReference type="RefSeq" id="WP_132672201.1">
    <property type="nucleotide sequence ID" value="NZ_SMKS01000002.1"/>
</dbReference>
<dbReference type="GO" id="GO:0004419">
    <property type="term" value="F:hydroxymethylglutaryl-CoA lyase activity"/>
    <property type="evidence" value="ECO:0007669"/>
    <property type="project" value="TreeGrafter"/>
</dbReference>
<accession>A0A4R4VVP9</accession>
<keyword evidence="2" id="KW-0479">Metal-binding</keyword>
<keyword evidence="3 5" id="KW-0456">Lyase</keyword>
<dbReference type="InterPro" id="IPR013785">
    <property type="entry name" value="Aldolase_TIM"/>
</dbReference>
<gene>
    <name evidence="5" type="ORF">E1181_02380</name>
</gene>
<dbReference type="Proteomes" id="UP000295674">
    <property type="component" value="Unassembled WGS sequence"/>
</dbReference>
<protein>
    <submittedName>
        <fullName evidence="5">Hydroxymethylglutaryl-CoA lyase</fullName>
    </submittedName>
</protein>
<dbReference type="InterPro" id="IPR043594">
    <property type="entry name" value="HMGL"/>
</dbReference>
<organism evidence="5 6">
    <name type="scientific">Saccharopolyspora terrae</name>
    <dbReference type="NCBI Taxonomy" id="2530384"/>
    <lineage>
        <taxon>Bacteria</taxon>
        <taxon>Bacillati</taxon>
        <taxon>Actinomycetota</taxon>
        <taxon>Actinomycetes</taxon>
        <taxon>Pseudonocardiales</taxon>
        <taxon>Pseudonocardiaceae</taxon>
        <taxon>Saccharopolyspora</taxon>
    </lineage>
</organism>
<dbReference type="GO" id="GO:0046951">
    <property type="term" value="P:ketone body biosynthetic process"/>
    <property type="evidence" value="ECO:0007669"/>
    <property type="project" value="TreeGrafter"/>
</dbReference>
<dbReference type="InterPro" id="IPR000891">
    <property type="entry name" value="PYR_CT"/>
</dbReference>
<dbReference type="EMBL" id="SMKS01000002">
    <property type="protein sequence ID" value="TDD10102.1"/>
    <property type="molecule type" value="Genomic_DNA"/>
</dbReference>
<comment type="similarity">
    <text evidence="1">Belongs to the HMG-CoA lyase family.</text>
</comment>
<dbReference type="Gene3D" id="3.20.20.70">
    <property type="entry name" value="Aldolase class I"/>
    <property type="match status" value="1"/>
</dbReference>
<dbReference type="CDD" id="cd07938">
    <property type="entry name" value="DRE_TIM_HMGL"/>
    <property type="match status" value="1"/>
</dbReference>
<proteinExistence type="inferred from homology"/>
<dbReference type="NCBIfam" id="NF004283">
    <property type="entry name" value="PRK05692.1"/>
    <property type="match status" value="1"/>
</dbReference>
<keyword evidence="6" id="KW-1185">Reference proteome</keyword>
<dbReference type="OrthoDB" id="9784013at2"/>
<comment type="caution">
    <text evidence="5">The sequence shown here is derived from an EMBL/GenBank/DDBJ whole genome shotgun (WGS) entry which is preliminary data.</text>
</comment>
<dbReference type="PANTHER" id="PTHR42738">
    <property type="entry name" value="HYDROXYMETHYLGLUTARYL-COA LYASE"/>
    <property type="match status" value="1"/>
</dbReference>
<evidence type="ECO:0000313" key="5">
    <source>
        <dbReference type="EMBL" id="TDD10102.1"/>
    </source>
</evidence>
<evidence type="ECO:0000259" key="4">
    <source>
        <dbReference type="PROSITE" id="PS50991"/>
    </source>
</evidence>
<sequence>MTSPLALGLPTAVGDPALPSRVRIYEVGPRDGLQAEQAVVPVEVKAELVRRLVAAGLTSVELTSFVSPKRVPQLADARELVERADLDSGVGHPVLVPNARGLNDALAAGVREIAVFASVTESFSRANMGASRAEVAAAQAAVTREALAAGVGVRGYLSMVFGDPWEGPAPVAEVVSASIALMETGVSSISLGDTIGVATPGHVRSVIRALVNAGIEVERIALHAHDTYGQALANVYAALLEGVTEFDASVGGVGGCPFALSATGNLATEDLVWMLTGLGVKTGVDLEALTATSAWLAGHLGKPAASRVATALSHY</sequence>
<name>A0A4R4VVP9_9PSEU</name>
<evidence type="ECO:0000256" key="1">
    <source>
        <dbReference type="ARBA" id="ARBA00009405"/>
    </source>
</evidence>
<dbReference type="GO" id="GO:0006552">
    <property type="term" value="P:L-leucine catabolic process"/>
    <property type="evidence" value="ECO:0007669"/>
    <property type="project" value="TreeGrafter"/>
</dbReference>
<evidence type="ECO:0000313" key="6">
    <source>
        <dbReference type="Proteomes" id="UP000295674"/>
    </source>
</evidence>
<dbReference type="Pfam" id="PF00682">
    <property type="entry name" value="HMGL-like"/>
    <property type="match status" value="1"/>
</dbReference>
<dbReference type="SUPFAM" id="SSF51569">
    <property type="entry name" value="Aldolase"/>
    <property type="match status" value="1"/>
</dbReference>
<feature type="domain" description="Pyruvate carboxyltransferase" evidence="4">
    <location>
        <begin position="22"/>
        <end position="290"/>
    </location>
</feature>
<dbReference type="FunFam" id="3.20.20.70:FF:000071">
    <property type="entry name" value="Hydroxymethylglutaryl-CoA lyase"/>
    <property type="match status" value="1"/>
</dbReference>
<dbReference type="GO" id="GO:0046872">
    <property type="term" value="F:metal ion binding"/>
    <property type="evidence" value="ECO:0007669"/>
    <property type="project" value="UniProtKB-KW"/>
</dbReference>
<evidence type="ECO:0000256" key="2">
    <source>
        <dbReference type="ARBA" id="ARBA00022723"/>
    </source>
</evidence>
<dbReference type="PANTHER" id="PTHR42738:SF7">
    <property type="entry name" value="HYDROXYMETHYLGLUTARYL-COA LYASE"/>
    <property type="match status" value="1"/>
</dbReference>
<reference evidence="5 6" key="1">
    <citation type="submission" date="2019-03" db="EMBL/GenBank/DDBJ databases">
        <title>Draft genome sequences of novel Actinobacteria.</title>
        <authorList>
            <person name="Sahin N."/>
            <person name="Ay H."/>
            <person name="Saygin H."/>
        </authorList>
    </citation>
    <scope>NUCLEOTIDE SEQUENCE [LARGE SCALE GENOMIC DNA]</scope>
    <source>
        <strain evidence="5 6">16K309</strain>
    </source>
</reference>